<reference evidence="11" key="1">
    <citation type="submission" date="2022-08" db="EMBL/GenBank/DDBJ databases">
        <authorList>
            <person name="Li F."/>
        </authorList>
    </citation>
    <scope>NUCLEOTIDE SEQUENCE</scope>
    <source>
        <strain evidence="11">MQZ15Z-1</strain>
    </source>
</reference>
<evidence type="ECO:0000259" key="10">
    <source>
        <dbReference type="Pfam" id="PF00881"/>
    </source>
</evidence>
<evidence type="ECO:0000256" key="6">
    <source>
        <dbReference type="ARBA" id="ARBA00023027"/>
    </source>
</evidence>
<dbReference type="InterPro" id="IPR052530">
    <property type="entry name" value="NAD(P)H_nitroreductase"/>
</dbReference>
<dbReference type="Proteomes" id="UP001151088">
    <property type="component" value="Unassembled WGS sequence"/>
</dbReference>
<feature type="binding site" description="in other chain" evidence="8">
    <location>
        <begin position="26"/>
        <end position="28"/>
    </location>
    <ligand>
        <name>FMN</name>
        <dbReference type="ChEBI" id="CHEBI:58210"/>
        <note>ligand shared between dimeric partners</note>
    </ligand>
</feature>
<keyword evidence="12" id="KW-1185">Reference proteome</keyword>
<feature type="binding site" evidence="8">
    <location>
        <position position="57"/>
    </location>
    <ligand>
        <name>FMN</name>
        <dbReference type="ChEBI" id="CHEBI:58210"/>
        <note>ligand shared between dimeric partners</note>
    </ligand>
</feature>
<keyword evidence="2 7" id="KW-0285">Flavoprotein</keyword>
<dbReference type="PANTHER" id="PTHR43821">
    <property type="entry name" value="NAD(P)H NITROREDUCTASE YDJA-RELATED"/>
    <property type="match status" value="1"/>
</dbReference>
<dbReference type="GO" id="GO:0016491">
    <property type="term" value="F:oxidoreductase activity"/>
    <property type="evidence" value="ECO:0007669"/>
    <property type="project" value="UniProtKB-UniRule"/>
</dbReference>
<organism evidence="11 12">
    <name type="scientific">Ancylobacter mangrovi</name>
    <dbReference type="NCBI Taxonomy" id="2972472"/>
    <lineage>
        <taxon>Bacteria</taxon>
        <taxon>Pseudomonadati</taxon>
        <taxon>Pseudomonadota</taxon>
        <taxon>Alphaproteobacteria</taxon>
        <taxon>Hyphomicrobiales</taxon>
        <taxon>Xanthobacteraceae</taxon>
        <taxon>Ancylobacter</taxon>
    </lineage>
</organism>
<dbReference type="CDD" id="cd02135">
    <property type="entry name" value="YdjA-like"/>
    <property type="match status" value="1"/>
</dbReference>
<name>A0A9X2T2R7_9HYPH</name>
<dbReference type="EC" id="1.-.-.-" evidence="7"/>
<evidence type="ECO:0000256" key="7">
    <source>
        <dbReference type="PIRNR" id="PIRNR000232"/>
    </source>
</evidence>
<dbReference type="AlphaFoldDB" id="A0A9X2T2R7"/>
<keyword evidence="3 7" id="KW-0288">FMN</keyword>
<dbReference type="SUPFAM" id="SSF55469">
    <property type="entry name" value="FMN-dependent nitroreductase-like"/>
    <property type="match status" value="1"/>
</dbReference>
<evidence type="ECO:0000256" key="9">
    <source>
        <dbReference type="SAM" id="MobiDB-lite"/>
    </source>
</evidence>
<comment type="caution">
    <text evidence="11">The sequence shown here is derived from an EMBL/GenBank/DDBJ whole genome shotgun (WGS) entry which is preliminary data.</text>
</comment>
<dbReference type="PIRSF" id="PIRSF000232">
    <property type="entry name" value="YdjA"/>
    <property type="match status" value="1"/>
</dbReference>
<dbReference type="Pfam" id="PF00881">
    <property type="entry name" value="Nitroreductase"/>
    <property type="match status" value="1"/>
</dbReference>
<feature type="domain" description="Nitroreductase" evidence="10">
    <location>
        <begin position="25"/>
        <end position="184"/>
    </location>
</feature>
<feature type="region of interest" description="Disordered" evidence="9">
    <location>
        <begin position="185"/>
        <end position="213"/>
    </location>
</feature>
<evidence type="ECO:0000256" key="3">
    <source>
        <dbReference type="ARBA" id="ARBA00022643"/>
    </source>
</evidence>
<sequence length="213" mass="22705">MPVPPSSPSARPSAPSDGWLDAMARRRSVPAAGLAEPGPDEATLQRMLELATRVPDHAMLAPWRFIVIGGEARGRLGALLAEAYRAGNPDMAPERREKFAGIMSRLFPAPLAVVVVSRPNRETMIPVFEQELSAGAVCMNLLHAAHGFGFSGIWVTGWAATNTHAQRLLGLVEGEKVAGIVHLGTAREAPGERPRPDVGERTAFWSAPDPAAP</sequence>
<evidence type="ECO:0000313" key="11">
    <source>
        <dbReference type="EMBL" id="MCS0494106.1"/>
    </source>
</evidence>
<keyword evidence="5 7" id="KW-0560">Oxidoreductase</keyword>
<dbReference type="RefSeq" id="WP_258731051.1">
    <property type="nucleotide sequence ID" value="NZ_JANTHZ010000001.1"/>
</dbReference>
<dbReference type="InterPro" id="IPR026021">
    <property type="entry name" value="YdjA-like"/>
</dbReference>
<keyword evidence="6 7" id="KW-0520">NAD</keyword>
<evidence type="ECO:0000313" key="12">
    <source>
        <dbReference type="Proteomes" id="UP001151088"/>
    </source>
</evidence>
<dbReference type="InterPro" id="IPR029479">
    <property type="entry name" value="Nitroreductase"/>
</dbReference>
<gene>
    <name evidence="11" type="ORF">NVS89_03280</name>
</gene>
<feature type="binding site" evidence="8">
    <location>
        <position position="53"/>
    </location>
    <ligand>
        <name>FMN</name>
        <dbReference type="ChEBI" id="CHEBI:58210"/>
        <note>ligand shared between dimeric partners</note>
    </ligand>
</feature>
<evidence type="ECO:0000256" key="1">
    <source>
        <dbReference type="ARBA" id="ARBA00007118"/>
    </source>
</evidence>
<feature type="compositionally biased region" description="Basic and acidic residues" evidence="9">
    <location>
        <begin position="189"/>
        <end position="200"/>
    </location>
</feature>
<comment type="similarity">
    <text evidence="1 7">Belongs to the nitroreductase family.</text>
</comment>
<evidence type="ECO:0000256" key="8">
    <source>
        <dbReference type="PIRSR" id="PIRSR000232-1"/>
    </source>
</evidence>
<evidence type="ECO:0000256" key="4">
    <source>
        <dbReference type="ARBA" id="ARBA00022857"/>
    </source>
</evidence>
<proteinExistence type="inferred from homology"/>
<dbReference type="InterPro" id="IPR000415">
    <property type="entry name" value="Nitroreductase-like"/>
</dbReference>
<protein>
    <recommendedName>
        <fullName evidence="7">Putative NAD(P)H nitroreductase</fullName>
        <ecNumber evidence="7">1.-.-.-</ecNumber>
    </recommendedName>
</protein>
<dbReference type="EMBL" id="JANTHZ010000001">
    <property type="protein sequence ID" value="MCS0494106.1"/>
    <property type="molecule type" value="Genomic_DNA"/>
</dbReference>
<evidence type="ECO:0000256" key="2">
    <source>
        <dbReference type="ARBA" id="ARBA00022630"/>
    </source>
</evidence>
<keyword evidence="4 7" id="KW-0521">NADP</keyword>
<dbReference type="PANTHER" id="PTHR43821:SF1">
    <property type="entry name" value="NAD(P)H NITROREDUCTASE YDJA-RELATED"/>
    <property type="match status" value="1"/>
</dbReference>
<comment type="cofactor">
    <cofactor evidence="8">
        <name>FMN</name>
        <dbReference type="ChEBI" id="CHEBI:58210"/>
    </cofactor>
    <text evidence="8">Binds 1 FMN per subunit.</text>
</comment>
<evidence type="ECO:0000256" key="5">
    <source>
        <dbReference type="ARBA" id="ARBA00023002"/>
    </source>
</evidence>
<dbReference type="Gene3D" id="3.40.109.10">
    <property type="entry name" value="NADH Oxidase"/>
    <property type="match status" value="1"/>
</dbReference>
<feature type="binding site" description="in other chain" evidence="8">
    <location>
        <begin position="154"/>
        <end position="156"/>
    </location>
    <ligand>
        <name>FMN</name>
        <dbReference type="ChEBI" id="CHEBI:58210"/>
        <note>ligand shared between dimeric partners</note>
    </ligand>
</feature>
<accession>A0A9X2T2R7</accession>